<accession>A0A8T0F1P7</accession>
<name>A0A8T0F1P7_ARGBR</name>
<protein>
    <recommendedName>
        <fullName evidence="4">CCHC-type domain-containing protein</fullName>
    </recommendedName>
</protein>
<reference evidence="2" key="2">
    <citation type="submission" date="2020-06" db="EMBL/GenBank/DDBJ databases">
        <authorList>
            <person name="Sheffer M."/>
        </authorList>
    </citation>
    <scope>NUCLEOTIDE SEQUENCE</scope>
</reference>
<evidence type="ECO:0000313" key="3">
    <source>
        <dbReference type="Proteomes" id="UP000807504"/>
    </source>
</evidence>
<feature type="region of interest" description="Disordered" evidence="1">
    <location>
        <begin position="133"/>
        <end position="173"/>
    </location>
</feature>
<dbReference type="EMBL" id="JABXBU010000030">
    <property type="protein sequence ID" value="KAF8784265.1"/>
    <property type="molecule type" value="Genomic_DNA"/>
</dbReference>
<keyword evidence="3" id="KW-1185">Reference proteome</keyword>
<dbReference type="SUPFAM" id="SSF57756">
    <property type="entry name" value="Retrovirus zinc finger-like domains"/>
    <property type="match status" value="1"/>
</dbReference>
<evidence type="ECO:0000313" key="2">
    <source>
        <dbReference type="EMBL" id="KAF8784265.1"/>
    </source>
</evidence>
<sequence>MNLAVRPFIPNLLRCFQCQRFGHSKTNYRGTLTCDRCAEKGHDSQQCTTPEKCVNCSSDHTSFSRLCPRWKLEKDIITIKTKEQISYPEAKRKIMAQTPTPGVSYSTAVKQSYCENCSCKNCAKFAIQINPVKPSDSDTDPSANSAPEVNELPKRKKPNQNLNVHLKNKFLKS</sequence>
<dbReference type="AlphaFoldDB" id="A0A8T0F1P7"/>
<proteinExistence type="predicted"/>
<dbReference type="Proteomes" id="UP000807504">
    <property type="component" value="Unassembled WGS sequence"/>
</dbReference>
<evidence type="ECO:0008006" key="4">
    <source>
        <dbReference type="Google" id="ProtNLM"/>
    </source>
</evidence>
<gene>
    <name evidence="2" type="ORF">HNY73_009969</name>
</gene>
<comment type="caution">
    <text evidence="2">The sequence shown here is derived from an EMBL/GenBank/DDBJ whole genome shotgun (WGS) entry which is preliminary data.</text>
</comment>
<reference evidence="2" key="1">
    <citation type="journal article" date="2020" name="bioRxiv">
        <title>Chromosome-level reference genome of the European wasp spider Argiope bruennichi: a resource for studies on range expansion and evolutionary adaptation.</title>
        <authorList>
            <person name="Sheffer M.M."/>
            <person name="Hoppe A."/>
            <person name="Krehenwinkel H."/>
            <person name="Uhl G."/>
            <person name="Kuss A.W."/>
            <person name="Jensen L."/>
            <person name="Jensen C."/>
            <person name="Gillespie R.G."/>
            <person name="Hoff K.J."/>
            <person name="Prost S."/>
        </authorList>
    </citation>
    <scope>NUCLEOTIDE SEQUENCE</scope>
</reference>
<dbReference type="GO" id="GO:0008270">
    <property type="term" value="F:zinc ion binding"/>
    <property type="evidence" value="ECO:0007669"/>
    <property type="project" value="InterPro"/>
</dbReference>
<evidence type="ECO:0000256" key="1">
    <source>
        <dbReference type="SAM" id="MobiDB-lite"/>
    </source>
</evidence>
<dbReference type="GO" id="GO:0003676">
    <property type="term" value="F:nucleic acid binding"/>
    <property type="evidence" value="ECO:0007669"/>
    <property type="project" value="InterPro"/>
</dbReference>
<dbReference type="InterPro" id="IPR036875">
    <property type="entry name" value="Znf_CCHC_sf"/>
</dbReference>
<organism evidence="2 3">
    <name type="scientific">Argiope bruennichi</name>
    <name type="common">Wasp spider</name>
    <name type="synonym">Aranea bruennichi</name>
    <dbReference type="NCBI Taxonomy" id="94029"/>
    <lineage>
        <taxon>Eukaryota</taxon>
        <taxon>Metazoa</taxon>
        <taxon>Ecdysozoa</taxon>
        <taxon>Arthropoda</taxon>
        <taxon>Chelicerata</taxon>
        <taxon>Arachnida</taxon>
        <taxon>Araneae</taxon>
        <taxon>Araneomorphae</taxon>
        <taxon>Entelegynae</taxon>
        <taxon>Araneoidea</taxon>
        <taxon>Araneidae</taxon>
        <taxon>Argiope</taxon>
    </lineage>
</organism>